<dbReference type="Gene3D" id="1.10.150.240">
    <property type="entry name" value="Putative phosphatase, domain 2"/>
    <property type="match status" value="1"/>
</dbReference>
<dbReference type="GO" id="GO:0016787">
    <property type="term" value="F:hydrolase activity"/>
    <property type="evidence" value="ECO:0007669"/>
    <property type="project" value="UniProtKB-KW"/>
</dbReference>
<keyword evidence="2" id="KW-1185">Reference proteome</keyword>
<evidence type="ECO:0000313" key="1">
    <source>
        <dbReference type="EMBL" id="GAA3061013.1"/>
    </source>
</evidence>
<evidence type="ECO:0000313" key="2">
    <source>
        <dbReference type="Proteomes" id="UP001501532"/>
    </source>
</evidence>
<dbReference type="Gene3D" id="3.40.50.1000">
    <property type="entry name" value="HAD superfamily/HAD-like"/>
    <property type="match status" value="1"/>
</dbReference>
<dbReference type="InterPro" id="IPR023198">
    <property type="entry name" value="PGP-like_dom2"/>
</dbReference>
<dbReference type="InterPro" id="IPR036412">
    <property type="entry name" value="HAD-like_sf"/>
</dbReference>
<dbReference type="InterPro" id="IPR050155">
    <property type="entry name" value="HAD-like_hydrolase_sf"/>
</dbReference>
<accession>A0ABP6LZL5</accession>
<comment type="caution">
    <text evidence="1">The sequence shown here is derived from an EMBL/GenBank/DDBJ whole genome shotgun (WGS) entry which is preliminary data.</text>
</comment>
<reference evidence="2" key="1">
    <citation type="journal article" date="2019" name="Int. J. Syst. Evol. Microbiol.">
        <title>The Global Catalogue of Microorganisms (GCM) 10K type strain sequencing project: providing services to taxonomists for standard genome sequencing and annotation.</title>
        <authorList>
            <consortium name="The Broad Institute Genomics Platform"/>
            <consortium name="The Broad Institute Genome Sequencing Center for Infectious Disease"/>
            <person name="Wu L."/>
            <person name="Ma J."/>
        </authorList>
    </citation>
    <scope>NUCLEOTIDE SEQUENCE [LARGE SCALE GENOMIC DNA]</scope>
    <source>
        <strain evidence="2">JCM 9091</strain>
    </source>
</reference>
<gene>
    <name evidence="1" type="ORF">GCM10010448_50510</name>
</gene>
<dbReference type="EMBL" id="BAAAUF010000048">
    <property type="protein sequence ID" value="GAA3061013.1"/>
    <property type="molecule type" value="Genomic_DNA"/>
</dbReference>
<protein>
    <submittedName>
        <fullName evidence="1">HAD family hydrolase</fullName>
    </submittedName>
</protein>
<dbReference type="PANTHER" id="PTHR43434:SF20">
    <property type="entry name" value="5'-NUCLEOTIDASE"/>
    <property type="match status" value="1"/>
</dbReference>
<keyword evidence="1" id="KW-0378">Hydrolase</keyword>
<name>A0ABP6LZL5_9ACTN</name>
<dbReference type="Proteomes" id="UP001501532">
    <property type="component" value="Unassembled WGS sequence"/>
</dbReference>
<proteinExistence type="predicted"/>
<dbReference type="PANTHER" id="PTHR43434">
    <property type="entry name" value="PHOSPHOGLYCOLATE PHOSPHATASE"/>
    <property type="match status" value="1"/>
</dbReference>
<dbReference type="SUPFAM" id="SSF56784">
    <property type="entry name" value="HAD-like"/>
    <property type="match status" value="1"/>
</dbReference>
<sequence>MPYHFGVVRYHSGVAVPAARPGTMAAMTSRALTVGFDLDMTLIDSRPGIHACYQALSARTGTYIDADLAITRLGPPLVDELVNWFPAERVDAMADLYREMYATIAIAATPALPGAREAIQAVRAAGGRAIVVTAKYEPNAKLHLEHLGMEPDAVIGDLWAERKAEALLEHGADVYVGDHVGDIRGARTAEAFSVAVATGPCPAEELRAAGADVVLAGLTEFPGWLTAYAHP</sequence>
<dbReference type="InterPro" id="IPR023214">
    <property type="entry name" value="HAD_sf"/>
</dbReference>
<dbReference type="Pfam" id="PF12710">
    <property type="entry name" value="HAD"/>
    <property type="match status" value="1"/>
</dbReference>
<organism evidence="1 2">
    <name type="scientific">Streptomyces glomeratus</name>
    <dbReference type="NCBI Taxonomy" id="284452"/>
    <lineage>
        <taxon>Bacteria</taxon>
        <taxon>Bacillati</taxon>
        <taxon>Actinomycetota</taxon>
        <taxon>Actinomycetes</taxon>
        <taxon>Kitasatosporales</taxon>
        <taxon>Streptomycetaceae</taxon>
        <taxon>Streptomyces</taxon>
    </lineage>
</organism>